<evidence type="ECO:0000313" key="15">
    <source>
        <dbReference type="Proteomes" id="UP000027002"/>
    </source>
</evidence>
<feature type="region of interest" description="Disordered" evidence="11">
    <location>
        <begin position="224"/>
        <end position="246"/>
    </location>
</feature>
<feature type="region of interest" description="Disordered" evidence="11">
    <location>
        <begin position="263"/>
        <end position="290"/>
    </location>
</feature>
<evidence type="ECO:0000313" key="14">
    <source>
        <dbReference type="EMBL" id="QUC17867.1"/>
    </source>
</evidence>
<organism evidence="14 15">
    <name type="scientific">Ustilaginoidea virens</name>
    <name type="common">Rice false smut fungus</name>
    <name type="synonym">Villosiclava virens</name>
    <dbReference type="NCBI Taxonomy" id="1159556"/>
    <lineage>
        <taxon>Eukaryota</taxon>
        <taxon>Fungi</taxon>
        <taxon>Dikarya</taxon>
        <taxon>Ascomycota</taxon>
        <taxon>Pezizomycotina</taxon>
        <taxon>Sordariomycetes</taxon>
        <taxon>Hypocreomycetidae</taxon>
        <taxon>Hypocreales</taxon>
        <taxon>Clavicipitaceae</taxon>
        <taxon>Ustilaginoidea</taxon>
    </lineage>
</organism>
<dbReference type="InterPro" id="IPR000719">
    <property type="entry name" value="Prot_kinase_dom"/>
</dbReference>
<evidence type="ECO:0008006" key="16">
    <source>
        <dbReference type="Google" id="ProtNLM"/>
    </source>
</evidence>
<dbReference type="InterPro" id="IPR000253">
    <property type="entry name" value="FHA_dom"/>
</dbReference>
<dbReference type="SUPFAM" id="SSF56112">
    <property type="entry name" value="Protein kinase-like (PK-like)"/>
    <property type="match status" value="1"/>
</dbReference>
<evidence type="ECO:0000259" key="13">
    <source>
        <dbReference type="PROSITE" id="PS50011"/>
    </source>
</evidence>
<feature type="compositionally biased region" description="Low complexity" evidence="11">
    <location>
        <begin position="901"/>
        <end position="913"/>
    </location>
</feature>
<dbReference type="GO" id="GO:0005524">
    <property type="term" value="F:ATP binding"/>
    <property type="evidence" value="ECO:0007669"/>
    <property type="project" value="UniProtKB-UniRule"/>
</dbReference>
<dbReference type="AlphaFoldDB" id="A0A8E5MFJ2"/>
<feature type="compositionally biased region" description="Low complexity" evidence="11">
    <location>
        <begin position="1178"/>
        <end position="1189"/>
    </location>
</feature>
<feature type="binding site" evidence="8">
    <location>
        <position position="439"/>
    </location>
    <ligand>
        <name>ATP</name>
        <dbReference type="ChEBI" id="CHEBI:30616"/>
    </ligand>
</feature>
<feature type="compositionally biased region" description="Polar residues" evidence="11">
    <location>
        <begin position="684"/>
        <end position="704"/>
    </location>
</feature>
<dbReference type="OrthoDB" id="504170at2759"/>
<feature type="cross-link" description="Glycyl lysine isopeptide (Lys-Gly) (interchain with G-Cter in SUMO2)" evidence="9">
    <location>
        <position position="421"/>
    </location>
</feature>
<dbReference type="EMBL" id="CP072754">
    <property type="protein sequence ID" value="QUC17867.1"/>
    <property type="molecule type" value="Genomic_DNA"/>
</dbReference>
<feature type="region of interest" description="Disordered" evidence="11">
    <location>
        <begin position="1"/>
        <end position="23"/>
    </location>
</feature>
<dbReference type="KEGG" id="uvi:66062886"/>
<evidence type="ECO:0000256" key="4">
    <source>
        <dbReference type="ARBA" id="ARBA00022741"/>
    </source>
</evidence>
<dbReference type="PROSITE" id="PS00107">
    <property type="entry name" value="PROTEIN_KINASE_ATP"/>
    <property type="match status" value="1"/>
</dbReference>
<proteinExistence type="inferred from homology"/>
<feature type="domain" description="Protein kinase" evidence="13">
    <location>
        <begin position="294"/>
        <end position="578"/>
    </location>
</feature>
<dbReference type="Gene3D" id="1.10.510.10">
    <property type="entry name" value="Transferase(Phosphotransferase) domain 1"/>
    <property type="match status" value="1"/>
</dbReference>
<evidence type="ECO:0000256" key="6">
    <source>
        <dbReference type="ARBA" id="ARBA00022840"/>
    </source>
</evidence>
<comment type="similarity">
    <text evidence="1">Belongs to the protein kinase superfamily. CAMK Ser/Thr protein kinase family. CHEK2 subfamily.</text>
</comment>
<feature type="region of interest" description="Disordered" evidence="11">
    <location>
        <begin position="885"/>
        <end position="919"/>
    </location>
</feature>
<accession>A0A8E5MFJ2</accession>
<evidence type="ECO:0000256" key="7">
    <source>
        <dbReference type="PIRSR" id="PIRSR630616-1"/>
    </source>
</evidence>
<feature type="region of interest" description="Disordered" evidence="11">
    <location>
        <begin position="742"/>
        <end position="780"/>
    </location>
</feature>
<feature type="region of interest" description="Disordered" evidence="11">
    <location>
        <begin position="1126"/>
        <end position="1155"/>
    </location>
</feature>
<dbReference type="Proteomes" id="UP000027002">
    <property type="component" value="Chromosome 2"/>
</dbReference>
<evidence type="ECO:0000256" key="1">
    <source>
        <dbReference type="ARBA" id="ARBA00005575"/>
    </source>
</evidence>
<dbReference type="PROSITE" id="PS50011">
    <property type="entry name" value="PROTEIN_KINASE_DOM"/>
    <property type="match status" value="1"/>
</dbReference>
<dbReference type="InterPro" id="IPR008984">
    <property type="entry name" value="SMAD_FHA_dom_sf"/>
</dbReference>
<name>A0A8E5MFJ2_USTVR</name>
<dbReference type="GO" id="GO:0004674">
    <property type="term" value="F:protein serine/threonine kinase activity"/>
    <property type="evidence" value="ECO:0007669"/>
    <property type="project" value="UniProtKB-KW"/>
</dbReference>
<keyword evidence="6 8" id="KW-0067">ATP-binding</keyword>
<feature type="domain" description="FHA" evidence="12">
    <location>
        <begin position="109"/>
        <end position="162"/>
    </location>
</feature>
<keyword evidence="3" id="KW-0808">Transferase</keyword>
<protein>
    <recommendedName>
        <fullName evidence="16">Serine/threonine-protein kinase domain protein</fullName>
    </recommendedName>
</protein>
<dbReference type="SMART" id="SM00240">
    <property type="entry name" value="FHA"/>
    <property type="match status" value="1"/>
</dbReference>
<feature type="active site" description="Proton acceptor" evidence="7">
    <location>
        <position position="419"/>
    </location>
</feature>
<dbReference type="InterPro" id="IPR017441">
    <property type="entry name" value="Protein_kinase_ATP_BS"/>
</dbReference>
<dbReference type="PROSITE" id="PS00108">
    <property type="entry name" value="PROTEIN_KINASE_ST"/>
    <property type="match status" value="1"/>
</dbReference>
<feature type="region of interest" description="Disordered" evidence="11">
    <location>
        <begin position="683"/>
        <end position="704"/>
    </location>
</feature>
<gene>
    <name evidence="14" type="ORF">UV8b_02108</name>
</gene>
<dbReference type="PROSITE" id="PS50006">
    <property type="entry name" value="FHA_DOMAIN"/>
    <property type="match status" value="1"/>
</dbReference>
<dbReference type="SMART" id="SM00220">
    <property type="entry name" value="S_TKc"/>
    <property type="match status" value="1"/>
</dbReference>
<evidence type="ECO:0000256" key="5">
    <source>
        <dbReference type="ARBA" id="ARBA00022777"/>
    </source>
</evidence>
<dbReference type="GeneID" id="66062886"/>
<evidence type="ECO:0000256" key="10">
    <source>
        <dbReference type="PROSITE-ProRule" id="PRU10141"/>
    </source>
</evidence>
<feature type="region of interest" description="Disordered" evidence="11">
    <location>
        <begin position="1170"/>
        <end position="1212"/>
    </location>
</feature>
<reference evidence="14" key="1">
    <citation type="submission" date="2020-03" db="EMBL/GenBank/DDBJ databases">
        <title>A mixture of massive structural variations and highly conserved coding sequences in Ustilaginoidea virens genome.</title>
        <authorList>
            <person name="Zhang K."/>
            <person name="Zhao Z."/>
            <person name="Zhang Z."/>
            <person name="Li Y."/>
            <person name="Hsiang T."/>
            <person name="Sun W."/>
        </authorList>
    </citation>
    <scope>NUCLEOTIDE SEQUENCE</scope>
    <source>
        <strain evidence="14">UV-8b</strain>
    </source>
</reference>
<feature type="binding site" evidence="8 10">
    <location>
        <position position="323"/>
    </location>
    <ligand>
        <name>ATP</name>
        <dbReference type="ChEBI" id="CHEBI:30616"/>
    </ligand>
</feature>
<evidence type="ECO:0000256" key="3">
    <source>
        <dbReference type="ARBA" id="ARBA00022679"/>
    </source>
</evidence>
<dbReference type="FunFam" id="3.30.200.20:FF:000470">
    <property type="entry name" value="Serine/threonine-protein kinase RAD53"/>
    <property type="match status" value="1"/>
</dbReference>
<dbReference type="RefSeq" id="XP_042995540.1">
    <property type="nucleotide sequence ID" value="XM_043139606.1"/>
</dbReference>
<sequence>MDGDEPTQATQNVLDPRRIGKQNSEFSDEDISDIICLLYPHSPSARQEVQRLAEEDSPHIIGKHEADGVQADYELEDDASRFASRPVSHGSHAIILKLSSLVKNPAAGFAFGRNCARCDVVFVNDPLRRVSNVHFRIYVNEYGNVMIEDQSTNGTLVDQQLLTFHPKDKRSQPANKWVLSSGNLIKILLHNEHRDLSFLVRIPRRDDSYDRAYIAKVGEYFARNGLHPPNREPPSSSKYKNNTSGGPIDIFKVPGAPLIRKAGIEASPSPHPSPSKRKESHPSMGNEWKGSGKYNRIGTIGKGAFAVVYKVTSKYDGLPYAAKEIEKRRFIKNGVLDQKVENEMRIMQRVQHPNIVRYIENFDWEDRLLIIIMEYIPLGDLGKTISEDGTFTMEMTQTMSVQLLSALGYLHANNITHRDVKPDNILIQSLEPLVVKLTDFGLSKMVDTAETFLRTFCGTLLYCAPEVYTEYAEYDDNGVRNRGQRMRRMPGQRYSHAVDIWSLGGVLFYCLSGSPPYPVKSGISYSELLHKIMTTNLDTAPLRKSGVTDLAIDFIKGMLHRRPERRATIPELEGHPWLGGFESVIQASQSYDEITDDEDYPSQLQNLAYADDRVSDSMSDMSDKENSLIAHNTQHPRLFGEVGVSAIGSSGAIPDDFLEMVAADSLGATDILGPCEDEAYDSAASDTIQGGNQRASRRSGTSIYPNQSVDQLQSLVEDVASQSLGGSVENAQEPGSLRLLSHSVDANSSKRKPPSNDASGEFDENTPPGKPVMKRLKSEGNLEEVPNQLLEEYRLLARMPQVMRLESGRLIDHPVSKMEFWEQDKNTWHLNYPEMTQLQHDAFKQAAKDGGEEFWPGKTPLWDLAMKYFPPLTRAGGRHDCSTEAPSLFSRRDGSKNLGDATTECPPTAAPTESSPLPDTCPPDAKIVVPVQEDPSTNRALALVVTDASSCVQGISFAVTDNLVSFGRGPDNTEIFRDKQEPRVPKYAFKILLWKEGYDPSRSSSKGDQPWCKQGANEHDAAYHFWISTKATLGIKINGYSLASSEPKNPSGPSQYWARIYNGDSLTIWGGQGALDKTRLVFQCLWGGSSKPRPKDHQRLALASAQTAAKLDAACQRTEKRIREAAEKKRRSLEARTEFDQRKRHVDRERERSRVFEDKRREAVAYLAARQTLGSRGASSAPATTHASSGLHAGSHLPRMTSPDKPAPHANW</sequence>
<feature type="compositionally biased region" description="Polar residues" evidence="11">
    <location>
        <begin position="233"/>
        <end position="245"/>
    </location>
</feature>
<evidence type="ECO:0000256" key="8">
    <source>
        <dbReference type="PIRSR" id="PIRSR630616-2"/>
    </source>
</evidence>
<evidence type="ECO:0000259" key="12">
    <source>
        <dbReference type="PROSITE" id="PS50006"/>
    </source>
</evidence>
<dbReference type="InterPro" id="IPR011009">
    <property type="entry name" value="Kinase-like_dom_sf"/>
</dbReference>
<evidence type="ECO:0000256" key="11">
    <source>
        <dbReference type="SAM" id="MobiDB-lite"/>
    </source>
</evidence>
<dbReference type="SUPFAM" id="SSF49879">
    <property type="entry name" value="SMAD/FHA domain"/>
    <property type="match status" value="1"/>
</dbReference>
<dbReference type="InterPro" id="IPR008271">
    <property type="entry name" value="Ser/Thr_kinase_AS"/>
</dbReference>
<keyword evidence="15" id="KW-1185">Reference proteome</keyword>
<dbReference type="Pfam" id="PF00498">
    <property type="entry name" value="FHA"/>
    <property type="match status" value="1"/>
</dbReference>
<evidence type="ECO:0000256" key="9">
    <source>
        <dbReference type="PIRSR" id="PIRSR630616-3"/>
    </source>
</evidence>
<dbReference type="Pfam" id="PF00069">
    <property type="entry name" value="Pkinase"/>
    <property type="match status" value="1"/>
</dbReference>
<dbReference type="Gene3D" id="2.60.200.20">
    <property type="match status" value="1"/>
</dbReference>
<evidence type="ECO:0000256" key="2">
    <source>
        <dbReference type="ARBA" id="ARBA00022527"/>
    </source>
</evidence>
<keyword evidence="4 8" id="KW-0547">Nucleotide-binding</keyword>
<keyword evidence="2" id="KW-0723">Serine/threonine-protein kinase</keyword>
<keyword evidence="5" id="KW-0418">Kinase</keyword>
<dbReference type="InterPro" id="IPR030616">
    <property type="entry name" value="Aur-like"/>
</dbReference>
<dbReference type="PANTHER" id="PTHR24350">
    <property type="entry name" value="SERINE/THREONINE-PROTEIN KINASE IAL-RELATED"/>
    <property type="match status" value="1"/>
</dbReference>